<dbReference type="AlphaFoldDB" id="A0A7W9F0E1"/>
<proteinExistence type="predicted"/>
<reference evidence="1 2" key="1">
    <citation type="submission" date="2020-08" db="EMBL/GenBank/DDBJ databases">
        <title>Genomic Encyclopedia of Type Strains, Phase IV (KMG-IV): sequencing the most valuable type-strain genomes for metagenomic binning, comparative biology and taxonomic classification.</title>
        <authorList>
            <person name="Goeker M."/>
        </authorList>
    </citation>
    <scope>NUCLEOTIDE SEQUENCE [LARGE SCALE GENOMIC DNA]</scope>
    <source>
        <strain evidence="1 2">DSM 103336</strain>
    </source>
</reference>
<comment type="caution">
    <text evidence="1">The sequence shown here is derived from an EMBL/GenBank/DDBJ whole genome shotgun (WGS) entry which is preliminary data.</text>
</comment>
<sequence length="49" mass="5370">MSKNIPPSTAVSELAAAKRRVRELIGTWRDGYIPKRDIETILAASGDSQ</sequence>
<name>A0A7W9F0E1_9SPHN</name>
<evidence type="ECO:0000313" key="1">
    <source>
        <dbReference type="EMBL" id="MBB5728251.1"/>
    </source>
</evidence>
<accession>A0A7W9F0E1</accession>
<organism evidence="1 2">
    <name type="scientific">Sphingomonas prati</name>
    <dbReference type="NCBI Taxonomy" id="1843237"/>
    <lineage>
        <taxon>Bacteria</taxon>
        <taxon>Pseudomonadati</taxon>
        <taxon>Pseudomonadota</taxon>
        <taxon>Alphaproteobacteria</taxon>
        <taxon>Sphingomonadales</taxon>
        <taxon>Sphingomonadaceae</taxon>
        <taxon>Sphingomonas</taxon>
    </lineage>
</organism>
<gene>
    <name evidence="1" type="ORF">FHS99_000721</name>
</gene>
<dbReference type="Proteomes" id="UP000546701">
    <property type="component" value="Unassembled WGS sequence"/>
</dbReference>
<keyword evidence="2" id="KW-1185">Reference proteome</keyword>
<protein>
    <submittedName>
        <fullName evidence="1">Uncharacterized protein</fullName>
    </submittedName>
</protein>
<dbReference type="EMBL" id="JACIJR010000002">
    <property type="protein sequence ID" value="MBB5728251.1"/>
    <property type="molecule type" value="Genomic_DNA"/>
</dbReference>
<evidence type="ECO:0000313" key="2">
    <source>
        <dbReference type="Proteomes" id="UP000546701"/>
    </source>
</evidence>